<protein>
    <submittedName>
        <fullName evidence="1">Uncharacterized protein</fullName>
    </submittedName>
</protein>
<evidence type="ECO:0000313" key="2">
    <source>
        <dbReference type="Proteomes" id="UP001194468"/>
    </source>
</evidence>
<reference evidence="1" key="2">
    <citation type="journal article" date="2020" name="Nat. Commun.">
        <title>Large-scale genome sequencing of mycorrhizal fungi provides insights into the early evolution of symbiotic traits.</title>
        <authorList>
            <person name="Miyauchi S."/>
            <person name="Kiss E."/>
            <person name="Kuo A."/>
            <person name="Drula E."/>
            <person name="Kohler A."/>
            <person name="Sanchez-Garcia M."/>
            <person name="Morin E."/>
            <person name="Andreopoulos B."/>
            <person name="Barry K.W."/>
            <person name="Bonito G."/>
            <person name="Buee M."/>
            <person name="Carver A."/>
            <person name="Chen C."/>
            <person name="Cichocki N."/>
            <person name="Clum A."/>
            <person name="Culley D."/>
            <person name="Crous P.W."/>
            <person name="Fauchery L."/>
            <person name="Girlanda M."/>
            <person name="Hayes R.D."/>
            <person name="Keri Z."/>
            <person name="LaButti K."/>
            <person name="Lipzen A."/>
            <person name="Lombard V."/>
            <person name="Magnuson J."/>
            <person name="Maillard F."/>
            <person name="Murat C."/>
            <person name="Nolan M."/>
            <person name="Ohm R.A."/>
            <person name="Pangilinan J."/>
            <person name="Pereira M.F."/>
            <person name="Perotto S."/>
            <person name="Peter M."/>
            <person name="Pfister S."/>
            <person name="Riley R."/>
            <person name="Sitrit Y."/>
            <person name="Stielow J.B."/>
            <person name="Szollosi G."/>
            <person name="Zifcakova L."/>
            <person name="Stursova M."/>
            <person name="Spatafora J.W."/>
            <person name="Tedersoo L."/>
            <person name="Vaario L.M."/>
            <person name="Yamada A."/>
            <person name="Yan M."/>
            <person name="Wang P."/>
            <person name="Xu J."/>
            <person name="Bruns T."/>
            <person name="Baldrian P."/>
            <person name="Vilgalys R."/>
            <person name="Dunand C."/>
            <person name="Henrissat B."/>
            <person name="Grigoriev I.V."/>
            <person name="Hibbett D."/>
            <person name="Nagy L.G."/>
            <person name="Martin F.M."/>
        </authorList>
    </citation>
    <scope>NUCLEOTIDE SEQUENCE</scope>
    <source>
        <strain evidence="1">BED1</strain>
    </source>
</reference>
<dbReference type="Proteomes" id="UP001194468">
    <property type="component" value="Unassembled WGS sequence"/>
</dbReference>
<dbReference type="EMBL" id="WHUW01000037">
    <property type="protein sequence ID" value="KAF8432961.1"/>
    <property type="molecule type" value="Genomic_DNA"/>
</dbReference>
<sequence>MSILADIEMDCREWEDILFQVGGKTEVEAVIKANEIITPQDTSNLKDLYIAAIARHNLYDACPCGRHGDLGATDEGSTTAGDDSGSMEIDAGAVVNARNVTGSVAIS</sequence>
<dbReference type="AlphaFoldDB" id="A0AAD4G9R7"/>
<reference evidence="1" key="1">
    <citation type="submission" date="2019-10" db="EMBL/GenBank/DDBJ databases">
        <authorList>
            <consortium name="DOE Joint Genome Institute"/>
            <person name="Kuo A."/>
            <person name="Miyauchi S."/>
            <person name="Kiss E."/>
            <person name="Drula E."/>
            <person name="Kohler A."/>
            <person name="Sanchez-Garcia M."/>
            <person name="Andreopoulos B."/>
            <person name="Barry K.W."/>
            <person name="Bonito G."/>
            <person name="Buee M."/>
            <person name="Carver A."/>
            <person name="Chen C."/>
            <person name="Cichocki N."/>
            <person name="Clum A."/>
            <person name="Culley D."/>
            <person name="Crous P.W."/>
            <person name="Fauchery L."/>
            <person name="Girlanda M."/>
            <person name="Hayes R."/>
            <person name="Keri Z."/>
            <person name="LaButti K."/>
            <person name="Lipzen A."/>
            <person name="Lombard V."/>
            <person name="Magnuson J."/>
            <person name="Maillard F."/>
            <person name="Morin E."/>
            <person name="Murat C."/>
            <person name="Nolan M."/>
            <person name="Ohm R."/>
            <person name="Pangilinan J."/>
            <person name="Pereira M."/>
            <person name="Perotto S."/>
            <person name="Peter M."/>
            <person name="Riley R."/>
            <person name="Sitrit Y."/>
            <person name="Stielow B."/>
            <person name="Szollosi G."/>
            <person name="Zifcakova L."/>
            <person name="Stursova M."/>
            <person name="Spatafora J.W."/>
            <person name="Tedersoo L."/>
            <person name="Vaario L.-M."/>
            <person name="Yamada A."/>
            <person name="Yan M."/>
            <person name="Wang P."/>
            <person name="Xu J."/>
            <person name="Bruns T."/>
            <person name="Baldrian P."/>
            <person name="Vilgalys R."/>
            <person name="Henrissat B."/>
            <person name="Grigoriev I.V."/>
            <person name="Hibbett D."/>
            <person name="Nagy L.G."/>
            <person name="Martin F.M."/>
        </authorList>
    </citation>
    <scope>NUCLEOTIDE SEQUENCE</scope>
    <source>
        <strain evidence="1">BED1</strain>
    </source>
</reference>
<comment type="caution">
    <text evidence="1">The sequence shown here is derived from an EMBL/GenBank/DDBJ whole genome shotgun (WGS) entry which is preliminary data.</text>
</comment>
<keyword evidence="2" id="KW-1185">Reference proteome</keyword>
<evidence type="ECO:0000313" key="1">
    <source>
        <dbReference type="EMBL" id="KAF8432961.1"/>
    </source>
</evidence>
<proteinExistence type="predicted"/>
<gene>
    <name evidence="1" type="ORF">L210DRAFT_3507260</name>
</gene>
<name>A0AAD4G9R7_BOLED</name>
<organism evidence="1 2">
    <name type="scientific">Boletus edulis BED1</name>
    <dbReference type="NCBI Taxonomy" id="1328754"/>
    <lineage>
        <taxon>Eukaryota</taxon>
        <taxon>Fungi</taxon>
        <taxon>Dikarya</taxon>
        <taxon>Basidiomycota</taxon>
        <taxon>Agaricomycotina</taxon>
        <taxon>Agaricomycetes</taxon>
        <taxon>Agaricomycetidae</taxon>
        <taxon>Boletales</taxon>
        <taxon>Boletineae</taxon>
        <taxon>Boletaceae</taxon>
        <taxon>Boletoideae</taxon>
        <taxon>Boletus</taxon>
    </lineage>
</organism>
<accession>A0AAD4G9R7</accession>